<feature type="compositionally biased region" description="Acidic residues" evidence="2">
    <location>
        <begin position="22"/>
        <end position="57"/>
    </location>
</feature>
<protein>
    <submittedName>
        <fullName evidence="3">Uncharacterized protein</fullName>
    </submittedName>
</protein>
<accession>A0A182N200</accession>
<sequence>MASKKLQERAETAVELAKDFLLENDDESFDDDADEDDDEDEDEHCVQEEAAEADPAEDDKKNTNDGKTKANDPATAPEGKKASRGVTKKMKSLMGVVMQPFGSKLKWTLNFNLGVNATNENTKRDKTSNAKSASPTTDKEPKKPLSPEAEKIKSLESEIKRQRKIAAIYLDDCIKLRTRIGELSEIDGQLTTVKKDNERLKEELLDLQKQRQNLTSSMAAQTEDHRKEIKRLDSELRTAAADLVKIEKDLQTSVLQCNELKAEITKQQQKIRDLQHVNDTIKASYEASNAKVIELQRAVKVCITNTHDMHEC</sequence>
<dbReference type="EnsemblMetazoa" id="ADIR001658-RA">
    <property type="protein sequence ID" value="ADIR001658-PA"/>
    <property type="gene ID" value="ADIR001658"/>
</dbReference>
<keyword evidence="1" id="KW-0175">Coiled coil</keyword>
<keyword evidence="4" id="KW-1185">Reference proteome</keyword>
<evidence type="ECO:0000256" key="1">
    <source>
        <dbReference type="SAM" id="Coils"/>
    </source>
</evidence>
<dbReference type="Proteomes" id="UP000075884">
    <property type="component" value="Unassembled WGS sequence"/>
</dbReference>
<dbReference type="VEuPathDB" id="VectorBase:ADIR001658"/>
<reference evidence="4" key="1">
    <citation type="submission" date="2013-03" db="EMBL/GenBank/DDBJ databases">
        <title>The Genome Sequence of Anopheles dirus WRAIR2.</title>
        <authorList>
            <consortium name="The Broad Institute Genomics Platform"/>
            <person name="Neafsey D.E."/>
            <person name="Walton C."/>
            <person name="Walker B."/>
            <person name="Young S.K."/>
            <person name="Zeng Q."/>
            <person name="Gargeya S."/>
            <person name="Fitzgerald M."/>
            <person name="Haas B."/>
            <person name="Abouelleil A."/>
            <person name="Allen A.W."/>
            <person name="Alvarado L."/>
            <person name="Arachchi H.M."/>
            <person name="Berlin A.M."/>
            <person name="Chapman S.B."/>
            <person name="Gainer-Dewar J."/>
            <person name="Goldberg J."/>
            <person name="Griggs A."/>
            <person name="Gujja S."/>
            <person name="Hansen M."/>
            <person name="Howarth C."/>
            <person name="Imamovic A."/>
            <person name="Ireland A."/>
            <person name="Larimer J."/>
            <person name="McCowan C."/>
            <person name="Murphy C."/>
            <person name="Pearson M."/>
            <person name="Poon T.W."/>
            <person name="Priest M."/>
            <person name="Roberts A."/>
            <person name="Saif S."/>
            <person name="Shea T."/>
            <person name="Sisk P."/>
            <person name="Sykes S."/>
            <person name="Wortman J."/>
            <person name="Nusbaum C."/>
            <person name="Birren B."/>
        </authorList>
    </citation>
    <scope>NUCLEOTIDE SEQUENCE [LARGE SCALE GENOMIC DNA]</scope>
    <source>
        <strain evidence="4">WRAIR2</strain>
    </source>
</reference>
<feature type="compositionally biased region" description="Basic and acidic residues" evidence="2">
    <location>
        <begin position="137"/>
        <end position="149"/>
    </location>
</feature>
<evidence type="ECO:0000256" key="2">
    <source>
        <dbReference type="SAM" id="MobiDB-lite"/>
    </source>
</evidence>
<organism evidence="3 4">
    <name type="scientific">Anopheles dirus</name>
    <dbReference type="NCBI Taxonomy" id="7168"/>
    <lineage>
        <taxon>Eukaryota</taxon>
        <taxon>Metazoa</taxon>
        <taxon>Ecdysozoa</taxon>
        <taxon>Arthropoda</taxon>
        <taxon>Hexapoda</taxon>
        <taxon>Insecta</taxon>
        <taxon>Pterygota</taxon>
        <taxon>Neoptera</taxon>
        <taxon>Endopterygota</taxon>
        <taxon>Diptera</taxon>
        <taxon>Nematocera</taxon>
        <taxon>Culicoidea</taxon>
        <taxon>Culicidae</taxon>
        <taxon>Anophelinae</taxon>
        <taxon>Anopheles</taxon>
    </lineage>
</organism>
<feature type="region of interest" description="Disordered" evidence="2">
    <location>
        <begin position="17"/>
        <end position="86"/>
    </location>
</feature>
<proteinExistence type="predicted"/>
<name>A0A182N200_9DIPT</name>
<dbReference type="Gene3D" id="1.10.287.1490">
    <property type="match status" value="1"/>
</dbReference>
<feature type="region of interest" description="Disordered" evidence="2">
    <location>
        <begin position="119"/>
        <end position="149"/>
    </location>
</feature>
<feature type="compositionally biased region" description="Basic and acidic residues" evidence="2">
    <location>
        <begin position="58"/>
        <end position="70"/>
    </location>
</feature>
<reference evidence="3" key="2">
    <citation type="submission" date="2020-05" db="UniProtKB">
        <authorList>
            <consortium name="EnsemblMetazoa"/>
        </authorList>
    </citation>
    <scope>IDENTIFICATION</scope>
    <source>
        <strain evidence="3">WRAIR2</strain>
    </source>
</reference>
<dbReference type="AlphaFoldDB" id="A0A182N200"/>
<feature type="coiled-coil region" evidence="1">
    <location>
        <begin position="183"/>
        <end position="277"/>
    </location>
</feature>
<evidence type="ECO:0000313" key="4">
    <source>
        <dbReference type="Proteomes" id="UP000075884"/>
    </source>
</evidence>
<evidence type="ECO:0000313" key="3">
    <source>
        <dbReference type="EnsemblMetazoa" id="ADIR001658-PA"/>
    </source>
</evidence>